<evidence type="ECO:0000313" key="2">
    <source>
        <dbReference type="Proteomes" id="UP001142291"/>
    </source>
</evidence>
<dbReference type="EMBL" id="BSER01000003">
    <property type="protein sequence ID" value="GLJ94621.1"/>
    <property type="molecule type" value="Genomic_DNA"/>
</dbReference>
<name>A0A9W6M5A0_9MICO</name>
<proteinExistence type="predicted"/>
<reference evidence="1" key="1">
    <citation type="journal article" date="2014" name="Int. J. Syst. Evol. Microbiol.">
        <title>Complete genome sequence of Corynebacterium casei LMG S-19264T (=DSM 44701T), isolated from a smear-ripened cheese.</title>
        <authorList>
            <consortium name="US DOE Joint Genome Institute (JGI-PGF)"/>
            <person name="Walter F."/>
            <person name="Albersmeier A."/>
            <person name="Kalinowski J."/>
            <person name="Ruckert C."/>
        </authorList>
    </citation>
    <scope>NUCLEOTIDE SEQUENCE</scope>
    <source>
        <strain evidence="1">VKM Ac-1940</strain>
    </source>
</reference>
<gene>
    <name evidence="1" type="ORF">GCM10017591_06820</name>
</gene>
<reference evidence="1" key="2">
    <citation type="submission" date="2023-01" db="EMBL/GenBank/DDBJ databases">
        <authorList>
            <person name="Sun Q."/>
            <person name="Evtushenko L."/>
        </authorList>
    </citation>
    <scope>NUCLEOTIDE SEQUENCE</scope>
    <source>
        <strain evidence="1">VKM Ac-1940</strain>
    </source>
</reference>
<evidence type="ECO:0000313" key="1">
    <source>
        <dbReference type="EMBL" id="GLJ94621.1"/>
    </source>
</evidence>
<comment type="caution">
    <text evidence="1">The sequence shown here is derived from an EMBL/GenBank/DDBJ whole genome shotgun (WGS) entry which is preliminary data.</text>
</comment>
<keyword evidence="2" id="KW-1185">Reference proteome</keyword>
<dbReference type="RefSeq" id="WP_204964103.1">
    <property type="nucleotide sequence ID" value="NZ_BAAAUR010000010.1"/>
</dbReference>
<dbReference type="Proteomes" id="UP001142291">
    <property type="component" value="Unassembled WGS sequence"/>
</dbReference>
<dbReference type="AlphaFoldDB" id="A0A9W6M5A0"/>
<sequence>MAAVNERYCATTAVARDGVSLFVVADENGAALNAAVRAVARMAEEDGSDLWEHVLGAAKSLRWRLAFRPQPLEFNPSVTTAARAVVAQADAIRPALGDDGTALLNALTEAAERIAAEDPPVGAYLRESVLEVGPAACLVVADGTLSRAEIGSWLGPLGFRVVSPGMLADATLIADIAYVVGPPRLMRTSLVTAPPTPEVSFFVPSWFGDRSLPATAIADYAQGAIRPRVRVFELGTLNPTVDEVPSEREPIEDFAPPPVWGSQVSAHREPGVDEVVVRKVLLSGGYAIWMDDGERIRTLDPSQPAGERVTYTDVAAVEPGTYLVLRLGVTERAVLYEATLASMGVRRAVVESSQERWKQALLGRLRSAGRSHVESTIRRLGVRAAEQAEAWTRPTVARPQLDSDFKLLLQWLEVPDEPAFSNATEFRRARFRAASRMREQLELAVASADIEALRAGGHVKLDGAGFADIIATRVLAISSHTNVVPRHDAREPFLDGGGRWLE</sequence>
<accession>A0A9W6M5A0</accession>
<protein>
    <submittedName>
        <fullName evidence="1">Uncharacterized protein</fullName>
    </submittedName>
</protein>
<organism evidence="1 2">
    <name type="scientific">Microbacterium dextranolyticum</name>
    <dbReference type="NCBI Taxonomy" id="36806"/>
    <lineage>
        <taxon>Bacteria</taxon>
        <taxon>Bacillati</taxon>
        <taxon>Actinomycetota</taxon>
        <taxon>Actinomycetes</taxon>
        <taxon>Micrococcales</taxon>
        <taxon>Microbacteriaceae</taxon>
        <taxon>Microbacterium</taxon>
    </lineage>
</organism>